<dbReference type="InterPro" id="IPR019349">
    <property type="entry name" value="Ribosomal_mS35_mit"/>
</dbReference>
<reference evidence="3 4" key="1">
    <citation type="submission" date="2015-01" db="EMBL/GenBank/DDBJ databases">
        <title>The Genome Sequence of Capronia semiimmersa CBS27337.</title>
        <authorList>
            <consortium name="The Broad Institute Genomics Platform"/>
            <person name="Cuomo C."/>
            <person name="de Hoog S."/>
            <person name="Gorbushina A."/>
            <person name="Stielow B."/>
            <person name="Teixiera M."/>
            <person name="Abouelleil A."/>
            <person name="Chapman S.B."/>
            <person name="Priest M."/>
            <person name="Young S.K."/>
            <person name="Wortman J."/>
            <person name="Nusbaum C."/>
            <person name="Birren B."/>
        </authorList>
    </citation>
    <scope>NUCLEOTIDE SEQUENCE [LARGE SCALE GENOMIC DNA]</scope>
    <source>
        <strain evidence="3 4">CBS 27337</strain>
    </source>
</reference>
<protein>
    <recommendedName>
        <fullName evidence="2">Small ribosomal subunit protein mS35 mitochondrial conserved domain-containing protein</fullName>
    </recommendedName>
</protein>
<dbReference type="GO" id="GO:0005763">
    <property type="term" value="C:mitochondrial small ribosomal subunit"/>
    <property type="evidence" value="ECO:0007669"/>
    <property type="project" value="TreeGrafter"/>
</dbReference>
<organism evidence="3 4">
    <name type="scientific">Phialophora macrospora</name>
    <dbReference type="NCBI Taxonomy" id="1851006"/>
    <lineage>
        <taxon>Eukaryota</taxon>
        <taxon>Fungi</taxon>
        <taxon>Dikarya</taxon>
        <taxon>Ascomycota</taxon>
        <taxon>Pezizomycotina</taxon>
        <taxon>Eurotiomycetes</taxon>
        <taxon>Chaetothyriomycetidae</taxon>
        <taxon>Chaetothyriales</taxon>
        <taxon>Herpotrichiellaceae</taxon>
        <taxon>Phialophora</taxon>
    </lineage>
</organism>
<evidence type="ECO:0000313" key="4">
    <source>
        <dbReference type="Proteomes" id="UP000054266"/>
    </source>
</evidence>
<evidence type="ECO:0000256" key="1">
    <source>
        <dbReference type="SAM" id="MobiDB-lite"/>
    </source>
</evidence>
<feature type="region of interest" description="Disordered" evidence="1">
    <location>
        <begin position="97"/>
        <end position="116"/>
    </location>
</feature>
<name>A0A0D2CUW9_9EURO</name>
<dbReference type="PANTHER" id="PTHR13490:SF0">
    <property type="entry name" value="SMALL RIBOSOMAL SUBUNIT PROTEIN MS35"/>
    <property type="match status" value="1"/>
</dbReference>
<dbReference type="AlphaFoldDB" id="A0A0D2CUW9"/>
<dbReference type="InterPro" id="IPR039848">
    <property type="entry name" value="Ribosomal_mS35_mt"/>
</dbReference>
<dbReference type="PANTHER" id="PTHR13490">
    <property type="entry name" value="MITOCHONDRIAL 28S RIBOSOMAL PROTEIN S28"/>
    <property type="match status" value="1"/>
</dbReference>
<dbReference type="STRING" id="5601.A0A0D2CUW9"/>
<dbReference type="GO" id="GO:0003735">
    <property type="term" value="F:structural constituent of ribosome"/>
    <property type="evidence" value="ECO:0007669"/>
    <property type="project" value="InterPro"/>
</dbReference>
<proteinExistence type="predicted"/>
<evidence type="ECO:0000259" key="2">
    <source>
        <dbReference type="Pfam" id="PF10213"/>
    </source>
</evidence>
<sequence length="460" mass="52997">MKFDTVKQKAEKEWLLLVSIYILKRKKFVCPEALQHALKVLQDPVQRPPMATPARYLSRTLFQVGRRIPVKRKCQSAAFARPPIPTKSIQCRRHLSTTIPQRAENSRDTPASEQDHTEDAFDFDFDKEPEGGYQSPSSPITVADLDADELADFNMLSPKDQVAYLKLQNHYAAEFEAAGIDVNNDPEGELPDPFMDKLVGDLERKLDKEIEPLDFPDIPLQNKDKGFWALDEEDDEFTQVEDGEEEWDESAITSVAHSELDLHREIREYTRVIAWDMPLLQKFVKPFTPPSSSTPLRFRYTTYLGEYHPASRKVTVQFCTKDLPNLSEQQRQKLLKLVGPRYNPDTDVVKMSCEQFEAPAQNKRYLGDLVKKLLEEARNGKDSLEDIPLDLRHHKSTKRVEFPEEWKLKPSRVRELLIARQEQTLLNDTQTTSALDGKELVHEYVRQISRPVALNGQRAV</sequence>
<dbReference type="Proteomes" id="UP000054266">
    <property type="component" value="Unassembled WGS sequence"/>
</dbReference>
<dbReference type="GO" id="GO:0032543">
    <property type="term" value="P:mitochondrial translation"/>
    <property type="evidence" value="ECO:0007669"/>
    <property type="project" value="InterPro"/>
</dbReference>
<evidence type="ECO:0000313" key="3">
    <source>
        <dbReference type="EMBL" id="KIW68936.1"/>
    </source>
</evidence>
<dbReference type="EMBL" id="KN846958">
    <property type="protein sequence ID" value="KIW68936.1"/>
    <property type="molecule type" value="Genomic_DNA"/>
</dbReference>
<dbReference type="Pfam" id="PF10213">
    <property type="entry name" value="MRP-S28"/>
    <property type="match status" value="1"/>
</dbReference>
<dbReference type="HOGENOM" id="CLU_051514_0_0_1"/>
<accession>A0A0D2CUW9</accession>
<feature type="domain" description="Small ribosomal subunit protein mS35 mitochondrial conserved" evidence="2">
    <location>
        <begin position="286"/>
        <end position="407"/>
    </location>
</feature>
<keyword evidence="4" id="KW-1185">Reference proteome</keyword>
<gene>
    <name evidence="3" type="ORF">PV04_04847</name>
</gene>